<reference evidence="8" key="1">
    <citation type="submission" date="2022-01" db="EMBL/GenBank/DDBJ databases">
        <authorList>
            <person name="King R."/>
        </authorList>
    </citation>
    <scope>NUCLEOTIDE SEQUENCE</scope>
</reference>
<comment type="subcellular location">
    <subcellularLocation>
        <location evidence="1">Cell projection</location>
        <location evidence="1">Cilium</location>
    </subcellularLocation>
    <subcellularLocation>
        <location evidence="2">Cytoplasm</location>
        <location evidence="2">Cytoskeleton</location>
    </subcellularLocation>
</comment>
<dbReference type="InterPro" id="IPR027012">
    <property type="entry name" value="Enkurin_dom"/>
</dbReference>
<evidence type="ECO:0000256" key="1">
    <source>
        <dbReference type="ARBA" id="ARBA00004138"/>
    </source>
</evidence>
<evidence type="ECO:0000256" key="3">
    <source>
        <dbReference type="ARBA" id="ARBA00022490"/>
    </source>
</evidence>
<keyword evidence="4" id="KW-0206">Cytoskeleton</keyword>
<dbReference type="EMBL" id="OV651820">
    <property type="protein sequence ID" value="CAH1114476.1"/>
    <property type="molecule type" value="Genomic_DNA"/>
</dbReference>
<gene>
    <name evidence="8" type="ORF">PSYICH_LOCUS14062</name>
</gene>
<dbReference type="PROSITE" id="PS51665">
    <property type="entry name" value="ENKURIN"/>
    <property type="match status" value="1"/>
</dbReference>
<evidence type="ECO:0000256" key="6">
    <source>
        <dbReference type="SAM" id="MobiDB-lite"/>
    </source>
</evidence>
<name>A0A9P0DA36_9CUCU</name>
<keyword evidence="9" id="KW-1185">Reference proteome</keyword>
<keyword evidence="3" id="KW-0963">Cytoplasm</keyword>
<dbReference type="AlphaFoldDB" id="A0A9P0DA36"/>
<feature type="compositionally biased region" description="Basic and acidic residues" evidence="6">
    <location>
        <begin position="62"/>
        <end position="115"/>
    </location>
</feature>
<dbReference type="GO" id="GO:0005929">
    <property type="term" value="C:cilium"/>
    <property type="evidence" value="ECO:0007669"/>
    <property type="project" value="UniProtKB-SubCell"/>
</dbReference>
<dbReference type="PANTHER" id="PTHR21490:SF2">
    <property type="entry name" value="ENKURIN DOMAIN-CONTAINING PROTEIN 1"/>
    <property type="match status" value="1"/>
</dbReference>
<evidence type="ECO:0000313" key="9">
    <source>
        <dbReference type="Proteomes" id="UP001153636"/>
    </source>
</evidence>
<sequence length="318" mass="36274">MQNYEYNQEDCKRRAPRNFVKENLANIKSIQRLMNMNNKVSKSKTVKGSDKFQNVPNWAPDSRGDTSQRTEAQTKPEITRKELQAKNKNADNYSKPKLEDKVPEGNQKIKNDNKKNARQAKAGGTGAGTSQIFSHRSVQTADDPSKLYETGVVKYASQQVTPSKSKCKTSKPPNMEGDQIEVDDDETKRRDYVKENMSNLKPKTIKPSPVKVPSEPPPTYQKGVLPKYLQDRKAENATEEDDLCPPGHVLLPESERKETLRVLRQSYADRIQELNGLPVRSDTLRVRKKKMEIEEELKKIDSGIKVFQRPKVYVKINS</sequence>
<evidence type="ECO:0000259" key="7">
    <source>
        <dbReference type="PROSITE" id="PS51665"/>
    </source>
</evidence>
<accession>A0A9P0DA36</accession>
<feature type="region of interest" description="Disordered" evidence="6">
    <location>
        <begin position="200"/>
        <end position="225"/>
    </location>
</feature>
<dbReference type="Proteomes" id="UP001153636">
    <property type="component" value="Chromosome 8"/>
</dbReference>
<dbReference type="Pfam" id="PF13864">
    <property type="entry name" value="Enkurin"/>
    <property type="match status" value="1"/>
</dbReference>
<feature type="compositionally biased region" description="Polar residues" evidence="6">
    <location>
        <begin position="128"/>
        <end position="142"/>
    </location>
</feature>
<dbReference type="PANTHER" id="PTHR21490">
    <property type="entry name" value="ENKURIN-RELATED"/>
    <property type="match status" value="1"/>
</dbReference>
<evidence type="ECO:0000256" key="5">
    <source>
        <dbReference type="ARBA" id="ARBA00023273"/>
    </source>
</evidence>
<keyword evidence="5" id="KW-0966">Cell projection</keyword>
<feature type="region of interest" description="Disordered" evidence="6">
    <location>
        <begin position="36"/>
        <end position="145"/>
    </location>
</feature>
<evidence type="ECO:0000256" key="4">
    <source>
        <dbReference type="ARBA" id="ARBA00023212"/>
    </source>
</evidence>
<dbReference type="GO" id="GO:0005881">
    <property type="term" value="C:cytoplasmic microtubule"/>
    <property type="evidence" value="ECO:0007669"/>
    <property type="project" value="TreeGrafter"/>
</dbReference>
<organism evidence="8 9">
    <name type="scientific">Psylliodes chrysocephalus</name>
    <dbReference type="NCBI Taxonomy" id="3402493"/>
    <lineage>
        <taxon>Eukaryota</taxon>
        <taxon>Metazoa</taxon>
        <taxon>Ecdysozoa</taxon>
        <taxon>Arthropoda</taxon>
        <taxon>Hexapoda</taxon>
        <taxon>Insecta</taxon>
        <taxon>Pterygota</taxon>
        <taxon>Neoptera</taxon>
        <taxon>Endopterygota</taxon>
        <taxon>Coleoptera</taxon>
        <taxon>Polyphaga</taxon>
        <taxon>Cucujiformia</taxon>
        <taxon>Chrysomeloidea</taxon>
        <taxon>Chrysomelidae</taxon>
        <taxon>Galerucinae</taxon>
        <taxon>Alticini</taxon>
        <taxon>Psylliodes</taxon>
    </lineage>
</organism>
<dbReference type="InterPro" id="IPR052102">
    <property type="entry name" value="Enkurin_domain-protein"/>
</dbReference>
<proteinExistence type="predicted"/>
<feature type="domain" description="Enkurin" evidence="7">
    <location>
        <begin position="223"/>
        <end position="315"/>
    </location>
</feature>
<feature type="region of interest" description="Disordered" evidence="6">
    <location>
        <begin position="157"/>
        <end position="188"/>
    </location>
</feature>
<dbReference type="OrthoDB" id="10264920at2759"/>
<evidence type="ECO:0000313" key="8">
    <source>
        <dbReference type="EMBL" id="CAH1114476.1"/>
    </source>
</evidence>
<evidence type="ECO:0000256" key="2">
    <source>
        <dbReference type="ARBA" id="ARBA00004245"/>
    </source>
</evidence>
<protein>
    <recommendedName>
        <fullName evidence="7">Enkurin domain-containing protein</fullName>
    </recommendedName>
</protein>